<dbReference type="Proteomes" id="UP000271339">
    <property type="component" value="Unassembled WGS sequence"/>
</dbReference>
<reference evidence="1 2" key="1">
    <citation type="submission" date="2018-10" db="EMBL/GenBank/DDBJ databases">
        <title>Genomic Encyclopedia of Archaeal and Bacterial Type Strains, Phase II (KMG-II): from individual species to whole genera.</title>
        <authorList>
            <person name="Goeker M."/>
        </authorList>
    </citation>
    <scope>NUCLEOTIDE SEQUENCE [LARGE SCALE GENOMIC DNA]</scope>
    <source>
        <strain evidence="1 2">DSM 23424</strain>
    </source>
</reference>
<protein>
    <submittedName>
        <fullName evidence="1">Uncharacterized protein</fullName>
    </submittedName>
</protein>
<proteinExistence type="predicted"/>
<organism evidence="1 2">
    <name type="scientific">Ulvibacter antarcticus</name>
    <dbReference type="NCBI Taxonomy" id="442714"/>
    <lineage>
        <taxon>Bacteria</taxon>
        <taxon>Pseudomonadati</taxon>
        <taxon>Bacteroidota</taxon>
        <taxon>Flavobacteriia</taxon>
        <taxon>Flavobacteriales</taxon>
        <taxon>Flavobacteriaceae</taxon>
        <taxon>Ulvibacter</taxon>
    </lineage>
</organism>
<dbReference type="AlphaFoldDB" id="A0A3L9YHF9"/>
<comment type="caution">
    <text evidence="1">The sequence shown here is derived from an EMBL/GenBank/DDBJ whole genome shotgun (WGS) entry which is preliminary data.</text>
</comment>
<dbReference type="EMBL" id="REFC01000013">
    <property type="protein sequence ID" value="RMA58890.1"/>
    <property type="molecule type" value="Genomic_DNA"/>
</dbReference>
<gene>
    <name evidence="1" type="ORF">BXY75_2271</name>
</gene>
<accession>A0A3L9YHF9</accession>
<sequence length="134" mass="15502">MDIFQNYGIIPSYKNIVNKFSIQILIRYAHSNSLEPTEVCFALLVTSSIFIKPERFCKNVSRSELTEVCFALLFTSSVFVKPGRFCKNVSRSEPTEVCFALLVTSSVFIKPERFYKNVSRSELTKLVMKRVFHR</sequence>
<evidence type="ECO:0000313" key="1">
    <source>
        <dbReference type="EMBL" id="RMA58890.1"/>
    </source>
</evidence>
<evidence type="ECO:0000313" key="2">
    <source>
        <dbReference type="Proteomes" id="UP000271339"/>
    </source>
</evidence>
<keyword evidence="2" id="KW-1185">Reference proteome</keyword>
<name>A0A3L9YHF9_9FLAO</name>